<evidence type="ECO:0000256" key="7">
    <source>
        <dbReference type="ARBA" id="ARBA00022827"/>
    </source>
</evidence>
<feature type="domain" description="Fumarate reductase/succinate dehydrogenase flavoprotein-like C-terminal" evidence="14">
    <location>
        <begin position="438"/>
        <end position="515"/>
    </location>
</feature>
<keyword evidence="7 12" id="KW-0274">FAD</keyword>
<evidence type="ECO:0000256" key="11">
    <source>
        <dbReference type="PIRSR" id="PIRSR000171-1"/>
    </source>
</evidence>
<keyword evidence="16" id="KW-1185">Reference proteome</keyword>
<dbReference type="PANTHER" id="PTHR42716:SF2">
    <property type="entry name" value="L-ASPARTATE OXIDASE, CHLOROPLASTIC"/>
    <property type="match status" value="1"/>
</dbReference>
<sequence>MIITNYLVIGSGIAGLTFAVKIAEQFPEKKVVIVTKASEDESNTKYAQGGVAVVLNKALDSFKKHIKDTLIAGDGLCKEDVVKMVVEEGPKRLEELLLWGANFDTDPDGDFNLGKEGGHSEYRVVHHKDVTGYEIERALLTRVHQLPNIEILPYHFAIDLITDHHIVDAKVKPKTCYGAYVLNQKTGHIFTVKSDTTLLATGGIGCVYGHTTNPVIATGDGIAMAYRAKARIKDMEFVQFHPTALYDAEGGSSFLISEAVRGFGAYLRNAKGYRFMPDYDDRAELASRDIVSQSIDSELKKSGDSHVFLDCTHLDMDVFIEHFPNIYNECLERHIDIKTDWIPVVPASHYLCGGIKVDKKGKTTIKNLFACGECSRTGLHGANRLASNSLLEALVYAHNIYKYHTKHKIETVALDIPRWNDEGTTITEEHVLIQHNLKELQALMRDYVGIVRNNVRLKRAIKRLDVIYSEVEDLYKESKVTTSLCELRNMVNVAHLIIQQSLDRKENRGGYFNSDNIDVIVG</sequence>
<evidence type="ECO:0000256" key="9">
    <source>
        <dbReference type="ARBA" id="ARBA00048305"/>
    </source>
</evidence>
<keyword evidence="8 12" id="KW-0560">Oxidoreductase</keyword>
<comment type="function">
    <text evidence="12">Catalyzes the oxidation of L-aspartate to iminoaspartate.</text>
</comment>
<dbReference type="GO" id="GO:0009435">
    <property type="term" value="P:NAD+ biosynthetic process"/>
    <property type="evidence" value="ECO:0007669"/>
    <property type="project" value="UniProtKB-UniPathway"/>
</dbReference>
<dbReference type="Proteomes" id="UP000198999">
    <property type="component" value="Unassembled WGS sequence"/>
</dbReference>
<comment type="similarity">
    <text evidence="3 12">Belongs to the FAD-dependent oxidoreductase 2 family. NadB subfamily.</text>
</comment>
<evidence type="ECO:0000256" key="10">
    <source>
        <dbReference type="NCBIfam" id="TIGR00551"/>
    </source>
</evidence>
<reference evidence="15 16" key="1">
    <citation type="submission" date="2016-10" db="EMBL/GenBank/DDBJ databases">
        <authorList>
            <person name="de Groot N.N."/>
        </authorList>
    </citation>
    <scope>NUCLEOTIDE SEQUENCE [LARGE SCALE GENOMIC DNA]</scope>
    <source>
        <strain evidence="15 16">DSM 21035</strain>
    </source>
</reference>
<dbReference type="PRINTS" id="PR00368">
    <property type="entry name" value="FADPNR"/>
</dbReference>
<dbReference type="InterPro" id="IPR027477">
    <property type="entry name" value="Succ_DH/fumarate_Rdtase_cat_sf"/>
</dbReference>
<dbReference type="AlphaFoldDB" id="A0A1H9C1E7"/>
<dbReference type="NCBIfam" id="TIGR00551">
    <property type="entry name" value="nadB"/>
    <property type="match status" value="1"/>
</dbReference>
<feature type="domain" description="FAD-dependent oxidoreductase 2 FAD-binding" evidence="13">
    <location>
        <begin position="7"/>
        <end position="390"/>
    </location>
</feature>
<dbReference type="RefSeq" id="WP_177176537.1">
    <property type="nucleotide sequence ID" value="NZ_FOFN01000001.1"/>
</dbReference>
<dbReference type="InterPro" id="IPR015939">
    <property type="entry name" value="Fum_Rdtase/Succ_DH_flav-like_C"/>
</dbReference>
<comment type="pathway">
    <text evidence="2 12">Cofactor biosynthesis; NAD(+) biosynthesis; iminoaspartate from L-aspartate (oxidase route): step 1/1.</text>
</comment>
<dbReference type="InterPro" id="IPR005288">
    <property type="entry name" value="NadB"/>
</dbReference>
<gene>
    <name evidence="15" type="ORF">SAMN05421824_0766</name>
</gene>
<comment type="subcellular location">
    <subcellularLocation>
        <location evidence="12">Cytoplasm</location>
    </subcellularLocation>
</comment>
<dbReference type="EC" id="1.4.3.16" evidence="4 10"/>
<name>A0A1H9C1E7_9FLAO</name>
<dbReference type="STRING" id="419940.SAMN05421824_0766"/>
<evidence type="ECO:0000256" key="3">
    <source>
        <dbReference type="ARBA" id="ARBA00008562"/>
    </source>
</evidence>
<evidence type="ECO:0000256" key="12">
    <source>
        <dbReference type="RuleBase" id="RU362049"/>
    </source>
</evidence>
<comment type="cofactor">
    <cofactor evidence="1 12">
        <name>FAD</name>
        <dbReference type="ChEBI" id="CHEBI:57692"/>
    </cofactor>
</comment>
<feature type="active site" description="Proton acceptor" evidence="11">
    <location>
        <position position="288"/>
    </location>
</feature>
<dbReference type="PANTHER" id="PTHR42716">
    <property type="entry name" value="L-ASPARTATE OXIDASE"/>
    <property type="match status" value="1"/>
</dbReference>
<dbReference type="SUPFAM" id="SSF46977">
    <property type="entry name" value="Succinate dehydrogenase/fumarate reductase flavoprotein C-terminal domain"/>
    <property type="match status" value="1"/>
</dbReference>
<proteinExistence type="inferred from homology"/>
<evidence type="ECO:0000313" key="15">
    <source>
        <dbReference type="EMBL" id="SEP94458.1"/>
    </source>
</evidence>
<dbReference type="SUPFAM" id="SSF56425">
    <property type="entry name" value="Succinate dehydrogenase/fumarate reductase flavoprotein, catalytic domain"/>
    <property type="match status" value="1"/>
</dbReference>
<dbReference type="InterPro" id="IPR037099">
    <property type="entry name" value="Fum_R/Succ_DH_flav-like_C_sf"/>
</dbReference>
<dbReference type="Pfam" id="PF00890">
    <property type="entry name" value="FAD_binding_2"/>
    <property type="match status" value="1"/>
</dbReference>
<evidence type="ECO:0000256" key="8">
    <source>
        <dbReference type="ARBA" id="ARBA00023002"/>
    </source>
</evidence>
<dbReference type="FunFam" id="3.90.700.10:FF:000002">
    <property type="entry name" value="L-aspartate oxidase"/>
    <property type="match status" value="1"/>
</dbReference>
<dbReference type="SUPFAM" id="SSF51905">
    <property type="entry name" value="FAD/NAD(P)-binding domain"/>
    <property type="match status" value="1"/>
</dbReference>
<dbReference type="Pfam" id="PF02910">
    <property type="entry name" value="Succ_DH_flav_C"/>
    <property type="match status" value="1"/>
</dbReference>
<evidence type="ECO:0000256" key="4">
    <source>
        <dbReference type="ARBA" id="ARBA00012173"/>
    </source>
</evidence>
<dbReference type="InterPro" id="IPR003953">
    <property type="entry name" value="FAD-dep_OxRdtase_2_FAD-bd"/>
</dbReference>
<evidence type="ECO:0000256" key="2">
    <source>
        <dbReference type="ARBA" id="ARBA00004950"/>
    </source>
</evidence>
<evidence type="ECO:0000256" key="1">
    <source>
        <dbReference type="ARBA" id="ARBA00001974"/>
    </source>
</evidence>
<dbReference type="Gene3D" id="3.90.700.10">
    <property type="entry name" value="Succinate dehydrogenase/fumarate reductase flavoprotein, catalytic domain"/>
    <property type="match status" value="1"/>
</dbReference>
<evidence type="ECO:0000313" key="16">
    <source>
        <dbReference type="Proteomes" id="UP000198999"/>
    </source>
</evidence>
<dbReference type="Gene3D" id="1.20.58.100">
    <property type="entry name" value="Fumarate reductase/succinate dehydrogenase flavoprotein-like, C-terminal domain"/>
    <property type="match status" value="1"/>
</dbReference>
<evidence type="ECO:0000259" key="13">
    <source>
        <dbReference type="Pfam" id="PF00890"/>
    </source>
</evidence>
<keyword evidence="6 12" id="KW-0662">Pyridine nucleotide biosynthesis</keyword>
<dbReference type="GO" id="GO:0005737">
    <property type="term" value="C:cytoplasm"/>
    <property type="evidence" value="ECO:0007669"/>
    <property type="project" value="UniProtKB-SubCell"/>
</dbReference>
<organism evidence="15 16">
    <name type="scientific">Hyunsoonleella jejuensis</name>
    <dbReference type="NCBI Taxonomy" id="419940"/>
    <lineage>
        <taxon>Bacteria</taxon>
        <taxon>Pseudomonadati</taxon>
        <taxon>Bacteroidota</taxon>
        <taxon>Flavobacteriia</taxon>
        <taxon>Flavobacteriales</taxon>
        <taxon>Flavobacteriaceae</taxon>
    </lineage>
</organism>
<dbReference type="UniPathway" id="UPA00253">
    <property type="reaction ID" value="UER00326"/>
</dbReference>
<evidence type="ECO:0000256" key="6">
    <source>
        <dbReference type="ARBA" id="ARBA00022642"/>
    </source>
</evidence>
<accession>A0A1H9C1E7</accession>
<dbReference type="GO" id="GO:0008734">
    <property type="term" value="F:L-aspartate oxidase activity"/>
    <property type="evidence" value="ECO:0007669"/>
    <property type="project" value="UniProtKB-UniRule"/>
</dbReference>
<dbReference type="InterPro" id="IPR036188">
    <property type="entry name" value="FAD/NAD-bd_sf"/>
</dbReference>
<dbReference type="Gene3D" id="3.50.50.60">
    <property type="entry name" value="FAD/NAD(P)-binding domain"/>
    <property type="match status" value="1"/>
</dbReference>
<evidence type="ECO:0000259" key="14">
    <source>
        <dbReference type="Pfam" id="PF02910"/>
    </source>
</evidence>
<protein>
    <recommendedName>
        <fullName evidence="4 10">L-aspartate oxidase</fullName>
        <ecNumber evidence="4 10">1.4.3.16</ecNumber>
    </recommendedName>
</protein>
<comment type="catalytic activity">
    <reaction evidence="9">
        <text>L-aspartate + O2 = iminosuccinate + H2O2</text>
        <dbReference type="Rhea" id="RHEA:25876"/>
        <dbReference type="ChEBI" id="CHEBI:15379"/>
        <dbReference type="ChEBI" id="CHEBI:16240"/>
        <dbReference type="ChEBI" id="CHEBI:29991"/>
        <dbReference type="ChEBI" id="CHEBI:77875"/>
        <dbReference type="EC" id="1.4.3.16"/>
    </reaction>
    <physiologicalReaction direction="left-to-right" evidence="9">
        <dbReference type="Rhea" id="RHEA:25877"/>
    </physiologicalReaction>
</comment>
<evidence type="ECO:0000256" key="5">
    <source>
        <dbReference type="ARBA" id="ARBA00022630"/>
    </source>
</evidence>
<dbReference type="EMBL" id="FOFN01000001">
    <property type="protein sequence ID" value="SEP94458.1"/>
    <property type="molecule type" value="Genomic_DNA"/>
</dbReference>
<keyword evidence="5 12" id="KW-0285">Flavoprotein</keyword>
<dbReference type="PIRSF" id="PIRSF000171">
    <property type="entry name" value="SDHA_APRA_LASPO"/>
    <property type="match status" value="1"/>
</dbReference>
<dbReference type="FunFam" id="1.20.58.100:FF:000002">
    <property type="entry name" value="L-aspartate oxidase"/>
    <property type="match status" value="1"/>
</dbReference>